<dbReference type="EMBL" id="NMUH01002061">
    <property type="protein sequence ID" value="MQL97516.1"/>
    <property type="molecule type" value="Genomic_DNA"/>
</dbReference>
<keyword evidence="5" id="KW-0539">Nucleus</keyword>
<dbReference type="PANTHER" id="PTHR33124">
    <property type="entry name" value="TRANSCRIPTION FACTOR IBH1-LIKE 1"/>
    <property type="match status" value="1"/>
</dbReference>
<comment type="caution">
    <text evidence="8">The sequence shown here is derived from an EMBL/GenBank/DDBJ whole genome shotgun (WGS) entry which is preliminary data.</text>
</comment>
<dbReference type="InterPro" id="IPR059002">
    <property type="entry name" value="IBH1_N"/>
</dbReference>
<dbReference type="GO" id="GO:0005634">
    <property type="term" value="C:nucleus"/>
    <property type="evidence" value="ECO:0007669"/>
    <property type="project" value="UniProtKB-SubCell"/>
</dbReference>
<dbReference type="GO" id="GO:0006355">
    <property type="term" value="P:regulation of DNA-templated transcription"/>
    <property type="evidence" value="ECO:0007669"/>
    <property type="project" value="InterPro"/>
</dbReference>
<evidence type="ECO:0000256" key="2">
    <source>
        <dbReference type="ARBA" id="ARBA00005510"/>
    </source>
</evidence>
<dbReference type="GO" id="GO:0046983">
    <property type="term" value="F:protein dimerization activity"/>
    <property type="evidence" value="ECO:0007669"/>
    <property type="project" value="InterPro"/>
</dbReference>
<dbReference type="GO" id="GO:0000976">
    <property type="term" value="F:transcription cis-regulatory region binding"/>
    <property type="evidence" value="ECO:0007669"/>
    <property type="project" value="UniProtKB-ARBA"/>
</dbReference>
<dbReference type="InterPro" id="IPR036638">
    <property type="entry name" value="HLH_DNA-bd_sf"/>
</dbReference>
<gene>
    <name evidence="8" type="ORF">Taro_030208</name>
</gene>
<evidence type="ECO:0000256" key="4">
    <source>
        <dbReference type="ARBA" id="ARBA00023163"/>
    </source>
</evidence>
<dbReference type="OrthoDB" id="1922093at2759"/>
<feature type="signal peptide" evidence="6">
    <location>
        <begin position="1"/>
        <end position="27"/>
    </location>
</feature>
<evidence type="ECO:0000313" key="9">
    <source>
        <dbReference type="Proteomes" id="UP000652761"/>
    </source>
</evidence>
<evidence type="ECO:0000256" key="6">
    <source>
        <dbReference type="SAM" id="SignalP"/>
    </source>
</evidence>
<evidence type="ECO:0000256" key="5">
    <source>
        <dbReference type="ARBA" id="ARBA00023242"/>
    </source>
</evidence>
<dbReference type="Pfam" id="PF26576">
    <property type="entry name" value="IBH1_N"/>
    <property type="match status" value="1"/>
</dbReference>
<feature type="domain" description="IBH1-like N-terminal" evidence="7">
    <location>
        <begin position="5"/>
        <end position="68"/>
    </location>
</feature>
<evidence type="ECO:0000256" key="3">
    <source>
        <dbReference type="ARBA" id="ARBA00023015"/>
    </source>
</evidence>
<comment type="subcellular location">
    <subcellularLocation>
        <location evidence="1">Nucleus</location>
    </subcellularLocation>
</comment>
<keyword evidence="4" id="KW-0804">Transcription</keyword>
<dbReference type="Proteomes" id="UP000652761">
    <property type="component" value="Unassembled WGS sequence"/>
</dbReference>
<organism evidence="8 9">
    <name type="scientific">Colocasia esculenta</name>
    <name type="common">Wild taro</name>
    <name type="synonym">Arum esculentum</name>
    <dbReference type="NCBI Taxonomy" id="4460"/>
    <lineage>
        <taxon>Eukaryota</taxon>
        <taxon>Viridiplantae</taxon>
        <taxon>Streptophyta</taxon>
        <taxon>Embryophyta</taxon>
        <taxon>Tracheophyta</taxon>
        <taxon>Spermatophyta</taxon>
        <taxon>Magnoliopsida</taxon>
        <taxon>Liliopsida</taxon>
        <taxon>Araceae</taxon>
        <taxon>Aroideae</taxon>
        <taxon>Colocasieae</taxon>
        <taxon>Colocasia</taxon>
    </lineage>
</organism>
<proteinExistence type="inferred from homology"/>
<dbReference type="InterPro" id="IPR044549">
    <property type="entry name" value="bHLH_AtIBH1-like"/>
</dbReference>
<dbReference type="CDD" id="cd11444">
    <property type="entry name" value="bHLH_AtIBH1_like"/>
    <property type="match status" value="1"/>
</dbReference>
<reference evidence="8" key="1">
    <citation type="submission" date="2017-07" db="EMBL/GenBank/DDBJ databases">
        <title>Taro Niue Genome Assembly and Annotation.</title>
        <authorList>
            <person name="Atibalentja N."/>
            <person name="Keating K."/>
            <person name="Fields C.J."/>
        </authorList>
    </citation>
    <scope>NUCLEOTIDE SEQUENCE</scope>
    <source>
        <strain evidence="8">Niue_2</strain>
        <tissue evidence="8">Leaf</tissue>
    </source>
</reference>
<keyword evidence="9" id="KW-1185">Reference proteome</keyword>
<name>A0A843VRB2_COLES</name>
<evidence type="ECO:0000256" key="1">
    <source>
        <dbReference type="ARBA" id="ARBA00004123"/>
    </source>
</evidence>
<keyword evidence="6" id="KW-0732">Signal</keyword>
<protein>
    <recommendedName>
        <fullName evidence="7">IBH1-like N-terminal domain-containing protein</fullName>
    </recommendedName>
</protein>
<evidence type="ECO:0000313" key="8">
    <source>
        <dbReference type="EMBL" id="MQL97516.1"/>
    </source>
</evidence>
<sequence length="197" mass="22022">MQPTASFKLAFLRHMLAGIRLAGGVSSAPGMSVLERKWAIKSAADIAMAFARGSRTGWSRALVADLSGQERNRALARSILGREQFERLSRPAHPPECSLLSGSKKILRRSSCRVRSRIRKRPPAPRRATSASLLAKRMVRKRTQVLRRLVPGGKALEDDASLLEETLDYVVFLRAQVDLMQHLTNALLEPSKCRYQY</sequence>
<evidence type="ECO:0000259" key="7">
    <source>
        <dbReference type="Pfam" id="PF26576"/>
    </source>
</evidence>
<dbReference type="InterPro" id="IPR044660">
    <property type="entry name" value="IBH1-like"/>
</dbReference>
<comment type="similarity">
    <text evidence="2">Belongs to the bHLH protein family.</text>
</comment>
<dbReference type="SUPFAM" id="SSF47459">
    <property type="entry name" value="HLH, helix-loop-helix DNA-binding domain"/>
    <property type="match status" value="1"/>
</dbReference>
<dbReference type="PANTHER" id="PTHR33124:SF5">
    <property type="entry name" value="TRANSCRIPTION FACTOR IBH1-LIKE 1"/>
    <property type="match status" value="1"/>
</dbReference>
<keyword evidence="3" id="KW-0805">Transcription regulation</keyword>
<accession>A0A843VRB2</accession>
<dbReference type="AlphaFoldDB" id="A0A843VRB2"/>
<feature type="chain" id="PRO_5032659621" description="IBH1-like N-terminal domain-containing protein" evidence="6">
    <location>
        <begin position="28"/>
        <end position="197"/>
    </location>
</feature>